<protein>
    <submittedName>
        <fullName evidence="1">Uncharacterized protein</fullName>
    </submittedName>
</protein>
<dbReference type="Proteomes" id="UP000664654">
    <property type="component" value="Unassembled WGS sequence"/>
</dbReference>
<organism evidence="1 2">
    <name type="scientific">Bowmanella dokdonensis</name>
    <dbReference type="NCBI Taxonomy" id="751969"/>
    <lineage>
        <taxon>Bacteria</taxon>
        <taxon>Pseudomonadati</taxon>
        <taxon>Pseudomonadota</taxon>
        <taxon>Gammaproteobacteria</taxon>
        <taxon>Alteromonadales</taxon>
        <taxon>Alteromonadaceae</taxon>
        <taxon>Bowmanella</taxon>
    </lineage>
</organism>
<gene>
    <name evidence="1" type="ORF">J0A66_08135</name>
</gene>
<sequence length="73" mass="8888">MSREPSFQSCYLHEDAGQPNLFTLYERWREPSVEAFLQNQDKPYRREYDSKLPQWLESPRQAQVLKDLGQWIR</sequence>
<dbReference type="AlphaFoldDB" id="A0A939DLY0"/>
<evidence type="ECO:0000313" key="2">
    <source>
        <dbReference type="Proteomes" id="UP000664654"/>
    </source>
</evidence>
<name>A0A939DLY0_9ALTE</name>
<evidence type="ECO:0000313" key="1">
    <source>
        <dbReference type="EMBL" id="MBN7825184.1"/>
    </source>
</evidence>
<dbReference type="EMBL" id="JAFKCV010000003">
    <property type="protein sequence ID" value="MBN7825184.1"/>
    <property type="molecule type" value="Genomic_DNA"/>
</dbReference>
<dbReference type="InterPro" id="IPR011008">
    <property type="entry name" value="Dimeric_a/b-barrel"/>
</dbReference>
<comment type="caution">
    <text evidence="1">The sequence shown here is derived from an EMBL/GenBank/DDBJ whole genome shotgun (WGS) entry which is preliminary data.</text>
</comment>
<reference evidence="1" key="1">
    <citation type="submission" date="2021-03" db="EMBL/GenBank/DDBJ databases">
        <title>novel species isolated from a fishpond in China.</title>
        <authorList>
            <person name="Lu H."/>
            <person name="Cai Z."/>
        </authorList>
    </citation>
    <scope>NUCLEOTIDE SEQUENCE</scope>
    <source>
        <strain evidence="1">JCM 30855</strain>
    </source>
</reference>
<keyword evidence="2" id="KW-1185">Reference proteome</keyword>
<dbReference type="Gene3D" id="3.30.70.100">
    <property type="match status" value="1"/>
</dbReference>
<dbReference type="SUPFAM" id="SSF54909">
    <property type="entry name" value="Dimeric alpha+beta barrel"/>
    <property type="match status" value="1"/>
</dbReference>
<accession>A0A939DLY0</accession>
<proteinExistence type="predicted"/>